<accession>A0A183E2W7</accession>
<proteinExistence type="predicted"/>
<gene>
    <name evidence="2" type="ORF">GPUH_LOCUS15308</name>
</gene>
<dbReference type="Proteomes" id="UP000271098">
    <property type="component" value="Unassembled WGS sequence"/>
</dbReference>
<reference evidence="4" key="1">
    <citation type="submission" date="2016-06" db="UniProtKB">
        <authorList>
            <consortium name="WormBaseParasite"/>
        </authorList>
    </citation>
    <scope>IDENTIFICATION</scope>
</reference>
<dbReference type="EMBL" id="UYRT01082280">
    <property type="protein sequence ID" value="VDN25753.1"/>
    <property type="molecule type" value="Genomic_DNA"/>
</dbReference>
<feature type="region of interest" description="Disordered" evidence="1">
    <location>
        <begin position="1"/>
        <end position="20"/>
    </location>
</feature>
<evidence type="ECO:0000313" key="2">
    <source>
        <dbReference type="EMBL" id="VDN25753.1"/>
    </source>
</evidence>
<evidence type="ECO:0000256" key="1">
    <source>
        <dbReference type="SAM" id="MobiDB-lite"/>
    </source>
</evidence>
<feature type="compositionally biased region" description="Basic and acidic residues" evidence="1">
    <location>
        <begin position="1"/>
        <end position="12"/>
    </location>
</feature>
<organism evidence="4">
    <name type="scientific">Gongylonema pulchrum</name>
    <dbReference type="NCBI Taxonomy" id="637853"/>
    <lineage>
        <taxon>Eukaryota</taxon>
        <taxon>Metazoa</taxon>
        <taxon>Ecdysozoa</taxon>
        <taxon>Nematoda</taxon>
        <taxon>Chromadorea</taxon>
        <taxon>Rhabditida</taxon>
        <taxon>Spirurina</taxon>
        <taxon>Spiruromorpha</taxon>
        <taxon>Spiruroidea</taxon>
        <taxon>Gongylonematidae</taxon>
        <taxon>Gongylonema</taxon>
    </lineage>
</organism>
<dbReference type="OrthoDB" id="1584384at2759"/>
<evidence type="ECO:0000313" key="3">
    <source>
        <dbReference type="Proteomes" id="UP000271098"/>
    </source>
</evidence>
<keyword evidence="3" id="KW-1185">Reference proteome</keyword>
<name>A0A183E2W7_9BILA</name>
<dbReference type="WBParaSite" id="GPUH_0001532801-mRNA-1">
    <property type="protein sequence ID" value="GPUH_0001532801-mRNA-1"/>
    <property type="gene ID" value="GPUH_0001532801"/>
</dbReference>
<evidence type="ECO:0000313" key="4">
    <source>
        <dbReference type="WBParaSite" id="GPUH_0001532801-mRNA-1"/>
    </source>
</evidence>
<sequence>MRRSEQGKKERDDEAAEQLEVSKRRRQACMIRCLETPTMENIVSSVKSMALEVSQYLTPVLRESKFKETGVLTPQEFIVAGDHL</sequence>
<protein>
    <submittedName>
        <fullName evidence="4">Autophagy_N domain-containing protein</fullName>
    </submittedName>
</protein>
<dbReference type="AlphaFoldDB" id="A0A183E2W7"/>
<reference evidence="2 3" key="2">
    <citation type="submission" date="2018-11" db="EMBL/GenBank/DDBJ databases">
        <authorList>
            <consortium name="Pathogen Informatics"/>
        </authorList>
    </citation>
    <scope>NUCLEOTIDE SEQUENCE [LARGE SCALE GENOMIC DNA]</scope>
</reference>